<proteinExistence type="predicted"/>
<evidence type="ECO:0000256" key="1">
    <source>
        <dbReference type="ARBA" id="ARBA00022441"/>
    </source>
</evidence>
<protein>
    <submittedName>
        <fullName evidence="2">Uncharacterized protein</fullName>
    </submittedName>
</protein>
<reference evidence="2 3" key="1">
    <citation type="submission" date="2021-06" db="EMBL/GenBank/DDBJ databases">
        <title>Caerostris darwini draft genome.</title>
        <authorList>
            <person name="Kono N."/>
            <person name="Arakawa K."/>
        </authorList>
    </citation>
    <scope>NUCLEOTIDE SEQUENCE [LARGE SCALE GENOMIC DNA]</scope>
</reference>
<dbReference type="SMART" id="SM00612">
    <property type="entry name" value="Kelch"/>
    <property type="match status" value="1"/>
</dbReference>
<sequence length="244" mass="26946">MSCDASEGNGMIDCFACSREKPLLSTAKRAVGGIASGHSVYQSSNPTEKEAQQQTLKWKRLVCVLRWHSIWRQVLSTISAFERAECSKFKWRRGGDSKTSCSSGLVQRFMSTDASEGNEMIGCFTYSREKPSLSTVERAVGGIANRSLSLSALWERWLVGILPLIFVLGGLTSFKKEALGEVILFTENTKQWHPCSTLPVPLCGFATASVPSIIENKLTASPHRELLVINKDVFSRAGTLYYPK</sequence>
<dbReference type="EMBL" id="BPLQ01002854">
    <property type="protein sequence ID" value="GIX96048.1"/>
    <property type="molecule type" value="Genomic_DNA"/>
</dbReference>
<keyword evidence="3" id="KW-1185">Reference proteome</keyword>
<organism evidence="2 3">
    <name type="scientific">Caerostris darwini</name>
    <dbReference type="NCBI Taxonomy" id="1538125"/>
    <lineage>
        <taxon>Eukaryota</taxon>
        <taxon>Metazoa</taxon>
        <taxon>Ecdysozoa</taxon>
        <taxon>Arthropoda</taxon>
        <taxon>Chelicerata</taxon>
        <taxon>Arachnida</taxon>
        <taxon>Araneae</taxon>
        <taxon>Araneomorphae</taxon>
        <taxon>Entelegynae</taxon>
        <taxon>Araneoidea</taxon>
        <taxon>Araneidae</taxon>
        <taxon>Caerostris</taxon>
    </lineage>
</organism>
<dbReference type="AlphaFoldDB" id="A0AAV4PIX1"/>
<name>A0AAV4PIX1_9ARAC</name>
<dbReference type="Proteomes" id="UP001054837">
    <property type="component" value="Unassembled WGS sequence"/>
</dbReference>
<comment type="caution">
    <text evidence="2">The sequence shown here is derived from an EMBL/GenBank/DDBJ whole genome shotgun (WGS) entry which is preliminary data.</text>
</comment>
<accession>A0AAV4PIX1</accession>
<evidence type="ECO:0000313" key="2">
    <source>
        <dbReference type="EMBL" id="GIX96048.1"/>
    </source>
</evidence>
<keyword evidence="1" id="KW-0880">Kelch repeat</keyword>
<gene>
    <name evidence="2" type="ORF">CDAR_7051</name>
</gene>
<dbReference type="InterPro" id="IPR006652">
    <property type="entry name" value="Kelch_1"/>
</dbReference>
<evidence type="ECO:0000313" key="3">
    <source>
        <dbReference type="Proteomes" id="UP001054837"/>
    </source>
</evidence>